<dbReference type="Pfam" id="PF00145">
    <property type="entry name" value="DNA_methylase"/>
    <property type="match status" value="1"/>
</dbReference>
<evidence type="ECO:0000256" key="4">
    <source>
        <dbReference type="ARBA" id="ARBA00022691"/>
    </source>
</evidence>
<dbReference type="InterPro" id="IPR029063">
    <property type="entry name" value="SAM-dependent_MTases_sf"/>
</dbReference>
<sequence length="525" mass="60978">MKPIPVIDLFAGPGGLGEGFSSVIQNESRLFDIKLSIEKDINAHKTLQLRSFYRQFPINELPEEYYDVLKEKDLASRDKKLEHLYETYPKEFETASSEAWNAELGSEKYPESLIDERIRNSIGASKDWLLIGGPPCQAYSLAGRSRVGGIDKEDYRVYLYRQYLRIIAKFHPKVFVMENVKGLLSAKVGGQSVFNWIKRDLSNPSKLFPEFESPKYNVYSLSTVPEYFDDKGNPCYKKDSDYLIKSEEFGVPQKRHRVILLGIREDIKVKPEVLNKNKSTIDLKSIIGDLPKVRSGLNRTFIESYLSSGKKKRVYKKVDDDFDTWKDLTTRYKEMILSWNGFKKESKNKDLRFLNIGSEYIEYKTPSKKNPLHNWYFDPRLKGVCNHISRSHLTQDLMRYMFSSLYAAKYKRFPRLHEYKKHNEELVPDHKSAITGKFADRFRVQLPHEPATTITSHISKDGHYFIHYDSDQCRSLTVREAARIQTFPDNYLFCGSRTAQYHQVGNAVPPYLAFQIANIVKGIVE</sequence>
<dbReference type="EMBL" id="JAFLND010000001">
    <property type="protein sequence ID" value="MBO0329748.1"/>
    <property type="molecule type" value="Genomic_DNA"/>
</dbReference>
<dbReference type="GO" id="GO:0032259">
    <property type="term" value="P:methylation"/>
    <property type="evidence" value="ECO:0007669"/>
    <property type="project" value="UniProtKB-KW"/>
</dbReference>
<name>A0ABS3EU19_9FLAO</name>
<comment type="catalytic activity">
    <reaction evidence="6">
        <text>a 2'-deoxycytidine in DNA + S-adenosyl-L-methionine = a 5-methyl-2'-deoxycytidine in DNA + S-adenosyl-L-homocysteine + H(+)</text>
        <dbReference type="Rhea" id="RHEA:13681"/>
        <dbReference type="Rhea" id="RHEA-COMP:11369"/>
        <dbReference type="Rhea" id="RHEA-COMP:11370"/>
        <dbReference type="ChEBI" id="CHEBI:15378"/>
        <dbReference type="ChEBI" id="CHEBI:57856"/>
        <dbReference type="ChEBI" id="CHEBI:59789"/>
        <dbReference type="ChEBI" id="CHEBI:85452"/>
        <dbReference type="ChEBI" id="CHEBI:85454"/>
        <dbReference type="EC" id="2.1.1.37"/>
    </reaction>
</comment>
<evidence type="ECO:0000313" key="10">
    <source>
        <dbReference type="Proteomes" id="UP000664163"/>
    </source>
</evidence>
<proteinExistence type="inferred from homology"/>
<evidence type="ECO:0000256" key="7">
    <source>
        <dbReference type="PROSITE-ProRule" id="PRU01016"/>
    </source>
</evidence>
<dbReference type="SUPFAM" id="SSF53335">
    <property type="entry name" value="S-adenosyl-L-methionine-dependent methyltransferases"/>
    <property type="match status" value="1"/>
</dbReference>
<comment type="caution">
    <text evidence="9">The sequence shown here is derived from an EMBL/GenBank/DDBJ whole genome shotgun (WGS) entry which is preliminary data.</text>
</comment>
<accession>A0ABS3EU19</accession>
<reference evidence="9 10" key="1">
    <citation type="submission" date="2021-03" db="EMBL/GenBank/DDBJ databases">
        <title>Muricauda sp. CAU 1631 isolated from Incheon.</title>
        <authorList>
            <person name="Kim W."/>
        </authorList>
    </citation>
    <scope>NUCLEOTIDE SEQUENCE [LARGE SCALE GENOMIC DNA]</scope>
    <source>
        <strain evidence="9 10">CAU 1631</strain>
    </source>
</reference>
<dbReference type="InterPro" id="IPR001525">
    <property type="entry name" value="C5_MeTfrase"/>
</dbReference>
<dbReference type="EC" id="2.1.1.37" evidence="1"/>
<gene>
    <name evidence="9" type="ORF">J0X13_04265</name>
</gene>
<keyword evidence="5" id="KW-0680">Restriction system</keyword>
<evidence type="ECO:0000256" key="3">
    <source>
        <dbReference type="ARBA" id="ARBA00022679"/>
    </source>
</evidence>
<keyword evidence="3 7" id="KW-0808">Transferase</keyword>
<dbReference type="GO" id="GO:0008168">
    <property type="term" value="F:methyltransferase activity"/>
    <property type="evidence" value="ECO:0007669"/>
    <property type="project" value="UniProtKB-KW"/>
</dbReference>
<dbReference type="Gene3D" id="3.40.50.150">
    <property type="entry name" value="Vaccinia Virus protein VP39"/>
    <property type="match status" value="1"/>
</dbReference>
<comment type="similarity">
    <text evidence="7 8">Belongs to the class I-like SAM-binding methyltransferase superfamily. C5-methyltransferase family.</text>
</comment>
<keyword evidence="4 7" id="KW-0949">S-adenosyl-L-methionine</keyword>
<evidence type="ECO:0000256" key="6">
    <source>
        <dbReference type="ARBA" id="ARBA00047422"/>
    </source>
</evidence>
<dbReference type="NCBIfam" id="TIGR00675">
    <property type="entry name" value="dcm"/>
    <property type="match status" value="1"/>
</dbReference>
<dbReference type="PRINTS" id="PR00105">
    <property type="entry name" value="C5METTRFRASE"/>
</dbReference>
<dbReference type="PANTHER" id="PTHR10629">
    <property type="entry name" value="CYTOSINE-SPECIFIC METHYLTRANSFERASE"/>
    <property type="match status" value="1"/>
</dbReference>
<evidence type="ECO:0000256" key="2">
    <source>
        <dbReference type="ARBA" id="ARBA00022603"/>
    </source>
</evidence>
<dbReference type="RefSeq" id="WP_207070206.1">
    <property type="nucleotide sequence ID" value="NZ_JAFLND010000001.1"/>
</dbReference>
<dbReference type="InterPro" id="IPR050390">
    <property type="entry name" value="C5-Methyltransferase"/>
</dbReference>
<evidence type="ECO:0000256" key="8">
    <source>
        <dbReference type="RuleBase" id="RU000416"/>
    </source>
</evidence>
<organism evidence="9 10">
    <name type="scientific">[Muricauda] lutisoli</name>
    <dbReference type="NCBI Taxonomy" id="2816035"/>
    <lineage>
        <taxon>Bacteria</taxon>
        <taxon>Pseudomonadati</taxon>
        <taxon>Bacteroidota</taxon>
        <taxon>Flavobacteriia</taxon>
        <taxon>Flavobacteriales</taxon>
        <taxon>Flavobacteriaceae</taxon>
        <taxon>Allomuricauda</taxon>
    </lineage>
</organism>
<dbReference type="PANTHER" id="PTHR10629:SF52">
    <property type="entry name" value="DNA (CYTOSINE-5)-METHYLTRANSFERASE 1"/>
    <property type="match status" value="1"/>
</dbReference>
<feature type="active site" evidence="7">
    <location>
        <position position="136"/>
    </location>
</feature>
<protein>
    <recommendedName>
        <fullName evidence="1">DNA (cytosine-5-)-methyltransferase</fullName>
        <ecNumber evidence="1">2.1.1.37</ecNumber>
    </recommendedName>
</protein>
<evidence type="ECO:0000313" key="9">
    <source>
        <dbReference type="EMBL" id="MBO0329748.1"/>
    </source>
</evidence>
<dbReference type="Proteomes" id="UP000664163">
    <property type="component" value="Unassembled WGS sequence"/>
</dbReference>
<dbReference type="PROSITE" id="PS51679">
    <property type="entry name" value="SAM_MT_C5"/>
    <property type="match status" value="1"/>
</dbReference>
<evidence type="ECO:0000256" key="5">
    <source>
        <dbReference type="ARBA" id="ARBA00022747"/>
    </source>
</evidence>
<dbReference type="Gene3D" id="3.90.120.10">
    <property type="entry name" value="DNA Methylase, subunit A, domain 2"/>
    <property type="match status" value="1"/>
</dbReference>
<keyword evidence="10" id="KW-1185">Reference proteome</keyword>
<evidence type="ECO:0000256" key="1">
    <source>
        <dbReference type="ARBA" id="ARBA00011975"/>
    </source>
</evidence>
<keyword evidence="2 7" id="KW-0489">Methyltransferase</keyword>